<comment type="caution">
    <text evidence="1">The sequence shown here is derived from an EMBL/GenBank/DDBJ whole genome shotgun (WGS) entry which is preliminary data.</text>
</comment>
<evidence type="ECO:0000313" key="1">
    <source>
        <dbReference type="EMBL" id="HIY68273.1"/>
    </source>
</evidence>
<reference evidence="1" key="2">
    <citation type="submission" date="2021-04" db="EMBL/GenBank/DDBJ databases">
        <authorList>
            <person name="Gilroy R."/>
        </authorList>
    </citation>
    <scope>NUCLEOTIDE SEQUENCE</scope>
    <source>
        <strain evidence="1">5134</strain>
    </source>
</reference>
<proteinExistence type="predicted"/>
<name>A0A9D1YYW5_9BACT</name>
<reference evidence="1" key="1">
    <citation type="journal article" date="2021" name="PeerJ">
        <title>Extensive microbial diversity within the chicken gut microbiome revealed by metagenomics and culture.</title>
        <authorList>
            <person name="Gilroy R."/>
            <person name="Ravi A."/>
            <person name="Getino M."/>
            <person name="Pursley I."/>
            <person name="Horton D.L."/>
            <person name="Alikhan N.F."/>
            <person name="Baker D."/>
            <person name="Gharbi K."/>
            <person name="Hall N."/>
            <person name="Watson M."/>
            <person name="Adriaenssens E.M."/>
            <person name="Foster-Nyarko E."/>
            <person name="Jarju S."/>
            <person name="Secka A."/>
            <person name="Antonio M."/>
            <person name="Oren A."/>
            <person name="Chaudhuri R.R."/>
            <person name="La Ragione R."/>
            <person name="Hildebrand F."/>
            <person name="Pallen M.J."/>
        </authorList>
    </citation>
    <scope>NUCLEOTIDE SEQUENCE</scope>
    <source>
        <strain evidence="1">5134</strain>
    </source>
</reference>
<organism evidence="1 2">
    <name type="scientific">Candidatus Alistipes intestinigallinarum</name>
    <dbReference type="NCBI Taxonomy" id="2838440"/>
    <lineage>
        <taxon>Bacteria</taxon>
        <taxon>Pseudomonadati</taxon>
        <taxon>Bacteroidota</taxon>
        <taxon>Bacteroidia</taxon>
        <taxon>Bacteroidales</taxon>
        <taxon>Rikenellaceae</taxon>
        <taxon>Alistipes</taxon>
    </lineage>
</organism>
<gene>
    <name evidence="1" type="ORF">H9828_02505</name>
</gene>
<protein>
    <submittedName>
        <fullName evidence="1">Uncharacterized protein</fullName>
    </submittedName>
</protein>
<dbReference type="AlphaFoldDB" id="A0A9D1YYW5"/>
<sequence length="374" mass="42889">MSHRKVLVLALALMISGGGLRAQKILVGADFETRFDNREYANNDFNESRTLFSARLTPRIGIEWQQKNQLVFGVEMLQNFGQYNPQGDPFLSDVKPLMYYRFKTENVQANAGIFNRKELMGDYSAAFFSDSTRFYHNRLSGFLGRYVSTERPKTYVELALDWEGMYSEASREMFRILSAGRYSTQPGFYVGYAFSMFHFAGSMLNENVTDNLLVNPYVGWEFNAFFDFDIRGGILFAPQRGRSVDHAWRKPYGGQLDVTISRWGVKIQNNLYLGKNLQPLRNYIANPSTGATYGLDGLYAGESFYATTEHIYNRTWVGYDRKFFHDTLHVEAGMVFHYDGTGMGTQQVVQLSVDIQRLFNIGPKRPAHRHGPLH</sequence>
<dbReference type="Proteomes" id="UP000886844">
    <property type="component" value="Unassembled WGS sequence"/>
</dbReference>
<accession>A0A9D1YYW5</accession>
<dbReference type="EMBL" id="DXDA01000021">
    <property type="protein sequence ID" value="HIY68273.1"/>
    <property type="molecule type" value="Genomic_DNA"/>
</dbReference>
<evidence type="ECO:0000313" key="2">
    <source>
        <dbReference type="Proteomes" id="UP000886844"/>
    </source>
</evidence>